<dbReference type="Pfam" id="PF21863">
    <property type="entry name" value="HTH_67"/>
    <property type="match status" value="1"/>
</dbReference>
<dbReference type="InterPro" id="IPR054058">
    <property type="entry name" value="HTH_67"/>
</dbReference>
<name>A0ABU7K006_9NOCA</name>
<dbReference type="Proteomes" id="UP001331936">
    <property type="component" value="Unassembled WGS sequence"/>
</dbReference>
<dbReference type="RefSeq" id="WP_330154239.1">
    <property type="nucleotide sequence ID" value="NZ_JAUZMZ010000199.1"/>
</dbReference>
<sequence>MDAAYSGRAARSLELLHSVAYFAPEVETELTSVGLERVASRYVAGRVAALGAVGPGVAIATFYNFAPRLIEAALPQAWQTAAPSEVVAARQRGVDAALTRLLGPDTVASPQMAEAAELAASIARAVPGAEGRPLYAGHADLPWPEAPHLVIWHALTLLREFRGDGHIAALQTAGLTGLEALITHTASGIGFSEQFAQTRRGWSGDEWAAAAAALRARGLLDNSGALTGDGFEVRELVEDLTDDLAAAPWHTVGEPAVERLLDLAIPWRDTIVDSGLFGSGVFGPRFGDAR</sequence>
<dbReference type="EMBL" id="JAUZMZ010000199">
    <property type="protein sequence ID" value="MEE2034887.1"/>
    <property type="molecule type" value="Genomic_DNA"/>
</dbReference>
<reference evidence="1 2" key="1">
    <citation type="submission" date="2023-08" db="EMBL/GenBank/DDBJ databases">
        <authorList>
            <person name="Girao M."/>
            <person name="Carvalho M.F."/>
        </authorList>
    </citation>
    <scope>NUCLEOTIDE SEQUENCE [LARGE SCALE GENOMIC DNA]</scope>
    <source>
        <strain evidence="1 2">CC-R104</strain>
    </source>
</reference>
<evidence type="ECO:0000313" key="1">
    <source>
        <dbReference type="EMBL" id="MEE2034887.1"/>
    </source>
</evidence>
<accession>A0ABU7K006</accession>
<evidence type="ECO:0008006" key="3">
    <source>
        <dbReference type="Google" id="ProtNLM"/>
    </source>
</evidence>
<proteinExistence type="predicted"/>
<dbReference type="NCBIfam" id="NF047719">
    <property type="entry name" value="SCO6745_fam_HTH"/>
    <property type="match status" value="1"/>
</dbReference>
<protein>
    <recommendedName>
        <fullName evidence="3">SalK</fullName>
    </recommendedName>
</protein>
<comment type="caution">
    <text evidence="1">The sequence shown here is derived from an EMBL/GenBank/DDBJ whole genome shotgun (WGS) entry which is preliminary data.</text>
</comment>
<evidence type="ECO:0000313" key="2">
    <source>
        <dbReference type="Proteomes" id="UP001331936"/>
    </source>
</evidence>
<organism evidence="1 2">
    <name type="scientific">Rhodococcus chondri</name>
    <dbReference type="NCBI Taxonomy" id="3065941"/>
    <lineage>
        <taxon>Bacteria</taxon>
        <taxon>Bacillati</taxon>
        <taxon>Actinomycetota</taxon>
        <taxon>Actinomycetes</taxon>
        <taxon>Mycobacteriales</taxon>
        <taxon>Nocardiaceae</taxon>
        <taxon>Rhodococcus</taxon>
    </lineage>
</organism>
<gene>
    <name evidence="1" type="ORF">Q8814_22715</name>
</gene>
<keyword evidence="2" id="KW-1185">Reference proteome</keyword>